<name>A0A4P9X5E3_9FUNG</name>
<evidence type="ECO:0000313" key="1">
    <source>
        <dbReference type="EMBL" id="RKP00343.1"/>
    </source>
</evidence>
<proteinExistence type="predicted"/>
<dbReference type="AlphaFoldDB" id="A0A4P9X5E3"/>
<dbReference type="Proteomes" id="UP000274922">
    <property type="component" value="Unassembled WGS sequence"/>
</dbReference>
<evidence type="ECO:0000313" key="2">
    <source>
        <dbReference type="Proteomes" id="UP000274922"/>
    </source>
</evidence>
<dbReference type="EMBL" id="ML014221">
    <property type="protein sequence ID" value="RKP00343.1"/>
    <property type="molecule type" value="Genomic_DNA"/>
</dbReference>
<gene>
    <name evidence="1" type="ORF">CXG81DRAFT_26932</name>
</gene>
<keyword evidence="2" id="KW-1185">Reference proteome</keyword>
<protein>
    <submittedName>
        <fullName evidence="1">Uncharacterized protein</fullName>
    </submittedName>
</protein>
<accession>A0A4P9X5E3</accession>
<reference evidence="2" key="1">
    <citation type="journal article" date="2018" name="Nat. Microbiol.">
        <title>Leveraging single-cell genomics to expand the fungal tree of life.</title>
        <authorList>
            <person name="Ahrendt S.R."/>
            <person name="Quandt C.A."/>
            <person name="Ciobanu D."/>
            <person name="Clum A."/>
            <person name="Salamov A."/>
            <person name="Andreopoulos B."/>
            <person name="Cheng J.F."/>
            <person name="Woyke T."/>
            <person name="Pelin A."/>
            <person name="Henrissat B."/>
            <person name="Reynolds N.K."/>
            <person name="Benny G.L."/>
            <person name="Smith M.E."/>
            <person name="James T.Y."/>
            <person name="Grigoriev I.V."/>
        </authorList>
    </citation>
    <scope>NUCLEOTIDE SEQUENCE [LARGE SCALE GENOMIC DNA]</scope>
    <source>
        <strain evidence="2">ATCC 52028</strain>
    </source>
</reference>
<sequence length="119" mass="12200">AAAAARAAEVRARERRAQALVAAVGIVATRDPARARAATVAAQAAADAVAAAIARRRLHAADRMQTNTSFDDGDFARDVRGAVHAALHAAGLLNHPHAAATLRSLAAPVPPALRSSIEF</sequence>
<organism evidence="1 2">
    <name type="scientific">Caulochytrium protostelioides</name>
    <dbReference type="NCBI Taxonomy" id="1555241"/>
    <lineage>
        <taxon>Eukaryota</taxon>
        <taxon>Fungi</taxon>
        <taxon>Fungi incertae sedis</taxon>
        <taxon>Chytridiomycota</taxon>
        <taxon>Chytridiomycota incertae sedis</taxon>
        <taxon>Chytridiomycetes</taxon>
        <taxon>Caulochytriales</taxon>
        <taxon>Caulochytriaceae</taxon>
        <taxon>Caulochytrium</taxon>
    </lineage>
</organism>
<feature type="non-terminal residue" evidence="1">
    <location>
        <position position="1"/>
    </location>
</feature>